<protein>
    <recommendedName>
        <fullName evidence="3">Immunity protein 50</fullName>
    </recommendedName>
</protein>
<name>A0ABW3MEB0_9PSEU</name>
<evidence type="ECO:0000313" key="1">
    <source>
        <dbReference type="EMBL" id="MFD1049036.1"/>
    </source>
</evidence>
<proteinExistence type="predicted"/>
<comment type="caution">
    <text evidence="1">The sequence shown here is derived from an EMBL/GenBank/DDBJ whole genome shotgun (WGS) entry which is preliminary data.</text>
</comment>
<accession>A0ABW3MEB0</accession>
<evidence type="ECO:0000313" key="2">
    <source>
        <dbReference type="Proteomes" id="UP001597045"/>
    </source>
</evidence>
<feature type="non-terminal residue" evidence="1">
    <location>
        <position position="119"/>
    </location>
</feature>
<evidence type="ECO:0008006" key="3">
    <source>
        <dbReference type="Google" id="ProtNLM"/>
    </source>
</evidence>
<reference evidence="2" key="1">
    <citation type="journal article" date="2019" name="Int. J. Syst. Evol. Microbiol.">
        <title>The Global Catalogue of Microorganisms (GCM) 10K type strain sequencing project: providing services to taxonomists for standard genome sequencing and annotation.</title>
        <authorList>
            <consortium name="The Broad Institute Genomics Platform"/>
            <consortium name="The Broad Institute Genome Sequencing Center for Infectious Disease"/>
            <person name="Wu L."/>
            <person name="Ma J."/>
        </authorList>
    </citation>
    <scope>NUCLEOTIDE SEQUENCE [LARGE SCALE GENOMIC DNA]</scope>
    <source>
        <strain evidence="2">JCM 31486</strain>
    </source>
</reference>
<dbReference type="Proteomes" id="UP001597045">
    <property type="component" value="Unassembled WGS sequence"/>
</dbReference>
<sequence length="119" mass="12836">MSVSDLLAALTSGSGISVDLFDDLTAYDLLTLHWDEREQAITTGFDGPLSEALAGTEPDHNRIEFHLRFPNVTDLDIQAWSHEPVDRITGSGTSVAIIGPGTSVRFTSAPATTVNCRTY</sequence>
<dbReference type="EMBL" id="JBHTIS010001937">
    <property type="protein sequence ID" value="MFD1049036.1"/>
    <property type="molecule type" value="Genomic_DNA"/>
</dbReference>
<keyword evidence="2" id="KW-1185">Reference proteome</keyword>
<organism evidence="1 2">
    <name type="scientific">Kibdelosporangium lantanae</name>
    <dbReference type="NCBI Taxonomy" id="1497396"/>
    <lineage>
        <taxon>Bacteria</taxon>
        <taxon>Bacillati</taxon>
        <taxon>Actinomycetota</taxon>
        <taxon>Actinomycetes</taxon>
        <taxon>Pseudonocardiales</taxon>
        <taxon>Pseudonocardiaceae</taxon>
        <taxon>Kibdelosporangium</taxon>
    </lineage>
</organism>
<gene>
    <name evidence="1" type="ORF">ACFQ1S_27620</name>
</gene>